<proteinExistence type="predicted"/>
<evidence type="ECO:0000259" key="2">
    <source>
        <dbReference type="Pfam" id="PF13643"/>
    </source>
</evidence>
<dbReference type="Pfam" id="PF13643">
    <property type="entry name" value="DUF4145"/>
    <property type="match status" value="1"/>
</dbReference>
<comment type="caution">
    <text evidence="3">The sequence shown here is derived from an EMBL/GenBank/DDBJ whole genome shotgun (WGS) entry which is preliminary data.</text>
</comment>
<sequence length="165" mass="18584">MEVVEIFYPEFIHPSPSLIALVEETPTDVFEEIQRASSLIWIDTSSSANKLRLAAERVLTALKVNRTKIQKSKRRPLMLNERIGLLGPQYAEIADLLHSIRFLGNHGSHESAVSVDRSDLLNAFEIMEHVISIAFSTKAKRVKAAAKDIKRRKGKPPVRNKKSTL</sequence>
<dbReference type="eggNOG" id="ENOG5032RNM">
    <property type="taxonomic scope" value="Bacteria"/>
</dbReference>
<dbReference type="InterPro" id="IPR025285">
    <property type="entry name" value="DUF4145"/>
</dbReference>
<evidence type="ECO:0000313" key="4">
    <source>
        <dbReference type="Proteomes" id="UP000024547"/>
    </source>
</evidence>
<accession>A0A059E1D3</accession>
<reference evidence="3 4" key="1">
    <citation type="journal article" date="2014" name="Antonie Van Leeuwenhoek">
        <title>Hyphomonas beringensis sp. nov. and Hyphomonas chukchiensis sp. nov., isolated from surface seawater of the Bering Sea and Chukchi Sea.</title>
        <authorList>
            <person name="Li C."/>
            <person name="Lai Q."/>
            <person name="Li G."/>
            <person name="Dong C."/>
            <person name="Wang J."/>
            <person name="Liao Y."/>
            <person name="Shao Z."/>
        </authorList>
    </citation>
    <scope>NUCLEOTIDE SEQUENCE [LARGE SCALE GENOMIC DNA]</scope>
    <source>
        <strain evidence="3 4">22II1-22F38</strain>
    </source>
</reference>
<gene>
    <name evidence="3" type="ORF">HY36_16825</name>
</gene>
<dbReference type="EMBL" id="AWFH01000014">
    <property type="protein sequence ID" value="KCZ61433.1"/>
    <property type="molecule type" value="Genomic_DNA"/>
</dbReference>
<keyword evidence="4" id="KW-1185">Reference proteome</keyword>
<feature type="domain" description="DUF4145" evidence="2">
    <location>
        <begin position="35"/>
        <end position="128"/>
    </location>
</feature>
<name>A0A059E1D3_9PROT</name>
<protein>
    <recommendedName>
        <fullName evidence="2">DUF4145 domain-containing protein</fullName>
    </recommendedName>
</protein>
<feature type="region of interest" description="Disordered" evidence="1">
    <location>
        <begin position="146"/>
        <end position="165"/>
    </location>
</feature>
<organism evidence="3 4">
    <name type="scientific">Hyphomonas atlantica</name>
    <dbReference type="NCBI Taxonomy" id="1280948"/>
    <lineage>
        <taxon>Bacteria</taxon>
        <taxon>Pseudomonadati</taxon>
        <taxon>Pseudomonadota</taxon>
        <taxon>Alphaproteobacteria</taxon>
        <taxon>Hyphomonadales</taxon>
        <taxon>Hyphomonadaceae</taxon>
        <taxon>Hyphomonas</taxon>
    </lineage>
</organism>
<evidence type="ECO:0000313" key="3">
    <source>
        <dbReference type="EMBL" id="KCZ61433.1"/>
    </source>
</evidence>
<dbReference type="AlphaFoldDB" id="A0A059E1D3"/>
<dbReference type="Proteomes" id="UP000024547">
    <property type="component" value="Unassembled WGS sequence"/>
</dbReference>
<evidence type="ECO:0000256" key="1">
    <source>
        <dbReference type="SAM" id="MobiDB-lite"/>
    </source>
</evidence>